<dbReference type="PROSITE" id="PS00237">
    <property type="entry name" value="G_PROTEIN_RECEP_F1_1"/>
    <property type="match status" value="1"/>
</dbReference>
<evidence type="ECO:0000256" key="8">
    <source>
        <dbReference type="ARBA" id="ARBA00023224"/>
    </source>
</evidence>
<comment type="subcellular location">
    <subcellularLocation>
        <location evidence="1">Cell membrane</location>
        <topology evidence="1">Multi-pass membrane protein</topology>
    </subcellularLocation>
</comment>
<dbReference type="PANTHER" id="PTHR24230">
    <property type="entry name" value="G-PROTEIN COUPLED RECEPTOR"/>
    <property type="match status" value="1"/>
</dbReference>
<dbReference type="RefSeq" id="XP_022331933.1">
    <property type="nucleotide sequence ID" value="XM_022476225.1"/>
</dbReference>
<feature type="transmembrane region" description="Helical" evidence="11">
    <location>
        <begin position="157"/>
        <end position="177"/>
    </location>
</feature>
<dbReference type="KEGG" id="cvn:111129756"/>
<evidence type="ECO:0000256" key="1">
    <source>
        <dbReference type="ARBA" id="ARBA00004651"/>
    </source>
</evidence>
<feature type="transmembrane region" description="Helical" evidence="11">
    <location>
        <begin position="44"/>
        <end position="66"/>
    </location>
</feature>
<dbReference type="Proteomes" id="UP000694844">
    <property type="component" value="Chromosome 4"/>
</dbReference>
<dbReference type="InterPro" id="IPR000276">
    <property type="entry name" value="GPCR_Rhodpsn"/>
</dbReference>
<feature type="compositionally biased region" description="Polar residues" evidence="10">
    <location>
        <begin position="317"/>
        <end position="331"/>
    </location>
</feature>
<dbReference type="InterPro" id="IPR017452">
    <property type="entry name" value="GPCR_Rhodpsn_7TM"/>
</dbReference>
<dbReference type="PROSITE" id="PS50262">
    <property type="entry name" value="G_PROTEIN_RECEP_F1_2"/>
    <property type="match status" value="1"/>
</dbReference>
<evidence type="ECO:0000256" key="5">
    <source>
        <dbReference type="ARBA" id="ARBA00023040"/>
    </source>
</evidence>
<evidence type="ECO:0000256" key="4">
    <source>
        <dbReference type="ARBA" id="ARBA00022989"/>
    </source>
</evidence>
<evidence type="ECO:0000259" key="12">
    <source>
        <dbReference type="PROSITE" id="PS50262"/>
    </source>
</evidence>
<evidence type="ECO:0000256" key="11">
    <source>
        <dbReference type="SAM" id="Phobius"/>
    </source>
</evidence>
<accession>A0A8B8DWD5</accession>
<feature type="transmembrane region" description="Helical" evidence="11">
    <location>
        <begin position="78"/>
        <end position="98"/>
    </location>
</feature>
<dbReference type="GeneID" id="111129756"/>
<evidence type="ECO:0000256" key="6">
    <source>
        <dbReference type="ARBA" id="ARBA00023136"/>
    </source>
</evidence>
<keyword evidence="7 9" id="KW-0675">Receptor</keyword>
<evidence type="ECO:0000256" key="7">
    <source>
        <dbReference type="ARBA" id="ARBA00023170"/>
    </source>
</evidence>
<evidence type="ECO:0000313" key="13">
    <source>
        <dbReference type="Proteomes" id="UP000694844"/>
    </source>
</evidence>
<evidence type="ECO:0000313" key="14">
    <source>
        <dbReference type="RefSeq" id="XP_022331933.1"/>
    </source>
</evidence>
<keyword evidence="3 9" id="KW-0812">Transmembrane</keyword>
<evidence type="ECO:0000256" key="3">
    <source>
        <dbReference type="ARBA" id="ARBA00022692"/>
    </source>
</evidence>
<feature type="transmembrane region" description="Helical" evidence="11">
    <location>
        <begin position="118"/>
        <end position="136"/>
    </location>
</feature>
<dbReference type="SUPFAM" id="SSF81321">
    <property type="entry name" value="Family A G protein-coupled receptor-like"/>
    <property type="match status" value="1"/>
</dbReference>
<evidence type="ECO:0000256" key="2">
    <source>
        <dbReference type="ARBA" id="ARBA00022475"/>
    </source>
</evidence>
<evidence type="ECO:0000256" key="9">
    <source>
        <dbReference type="RuleBase" id="RU000688"/>
    </source>
</evidence>
<keyword evidence="8 9" id="KW-0807">Transducer</keyword>
<dbReference type="GO" id="GO:0007218">
    <property type="term" value="P:neuropeptide signaling pathway"/>
    <property type="evidence" value="ECO:0007669"/>
    <property type="project" value="TreeGrafter"/>
</dbReference>
<comment type="similarity">
    <text evidence="9">Belongs to the G-protein coupled receptor 1 family.</text>
</comment>
<keyword evidence="5 9" id="KW-0297">G-protein coupled receptor</keyword>
<gene>
    <name evidence="14" type="primary">LOC111129756</name>
</gene>
<feature type="region of interest" description="Disordered" evidence="10">
    <location>
        <begin position="271"/>
        <end position="299"/>
    </location>
</feature>
<dbReference type="Pfam" id="PF00001">
    <property type="entry name" value="7tm_1"/>
    <property type="match status" value="1"/>
</dbReference>
<reference evidence="14" key="1">
    <citation type="submission" date="2025-08" db="UniProtKB">
        <authorList>
            <consortium name="RefSeq"/>
        </authorList>
    </citation>
    <scope>IDENTIFICATION</scope>
    <source>
        <tissue evidence="14">Whole sample</tissue>
    </source>
</reference>
<dbReference type="GO" id="GO:0005886">
    <property type="term" value="C:plasma membrane"/>
    <property type="evidence" value="ECO:0007669"/>
    <property type="project" value="UniProtKB-SubCell"/>
</dbReference>
<organism evidence="13 14">
    <name type="scientific">Crassostrea virginica</name>
    <name type="common">Eastern oyster</name>
    <dbReference type="NCBI Taxonomy" id="6565"/>
    <lineage>
        <taxon>Eukaryota</taxon>
        <taxon>Metazoa</taxon>
        <taxon>Spiralia</taxon>
        <taxon>Lophotrochozoa</taxon>
        <taxon>Mollusca</taxon>
        <taxon>Bivalvia</taxon>
        <taxon>Autobranchia</taxon>
        <taxon>Pteriomorphia</taxon>
        <taxon>Ostreida</taxon>
        <taxon>Ostreoidea</taxon>
        <taxon>Ostreidae</taxon>
        <taxon>Crassostrea</taxon>
    </lineage>
</organism>
<keyword evidence="13" id="KW-1185">Reference proteome</keyword>
<dbReference type="GO" id="GO:0008528">
    <property type="term" value="F:G protein-coupled peptide receptor activity"/>
    <property type="evidence" value="ECO:0007669"/>
    <property type="project" value="TreeGrafter"/>
</dbReference>
<dbReference type="AlphaFoldDB" id="A0A8B8DWD5"/>
<dbReference type="PRINTS" id="PR00237">
    <property type="entry name" value="GPCRRHODOPSN"/>
</dbReference>
<dbReference type="OrthoDB" id="10044919at2759"/>
<protein>
    <submittedName>
        <fullName evidence="14">Octopamine receptor-like</fullName>
    </submittedName>
</protein>
<proteinExistence type="inferred from homology"/>
<keyword evidence="6 11" id="KW-0472">Membrane</keyword>
<keyword evidence="4 11" id="KW-1133">Transmembrane helix</keyword>
<evidence type="ECO:0000256" key="10">
    <source>
        <dbReference type="SAM" id="MobiDB-lite"/>
    </source>
</evidence>
<name>A0A8B8DWD5_CRAVI</name>
<sequence>MIGIIASHSFTKISVTGQTNISLLSKEHILWTMNEQLYEMNKPIVIIFIFLVLVGLLGNSTVVYIFGFRLKKNSIHIFITAIAVFDTLTCILLIFEIFDKRFPMYIGVYTEICKTVRFLEVFANGCSTLVMSIIAFDRYYKICKPFKRLPRKMVRTSLICIVAFMLFLSWPMVLFHGTESIKTVHPTVFGADCADDDNFKGSIYSGIYFIIIFVIILLCIIEVVIMYMLLFLRILKWKNSTIRKSIARVSVNPDLRFSTCKPNTFLTIIKHEENTTSRSKNNTPEARSSFKEDKQSNKIPQDEEMLKIKTNISVTNLPKEQHGQSHNSTLMERNKHEQVETKSKETFPENGHPLKRRKEAKLGMTTVMLSLTALLYVLCYIPTIVVECINAFSPLSFQALSISTRKILVVCNSSYFINIGFNPIIYGVFNDNFRNEVKAIVFGETK</sequence>
<feature type="domain" description="G-protein coupled receptors family 1 profile" evidence="12">
    <location>
        <begin position="58"/>
        <end position="426"/>
    </location>
</feature>
<feature type="compositionally biased region" description="Basic and acidic residues" evidence="10">
    <location>
        <begin position="332"/>
        <end position="347"/>
    </location>
</feature>
<keyword evidence="2" id="KW-1003">Cell membrane</keyword>
<feature type="transmembrane region" description="Helical" evidence="11">
    <location>
        <begin position="362"/>
        <end position="385"/>
    </location>
</feature>
<dbReference type="Gene3D" id="1.20.1070.10">
    <property type="entry name" value="Rhodopsin 7-helix transmembrane proteins"/>
    <property type="match status" value="1"/>
</dbReference>
<feature type="region of interest" description="Disordered" evidence="10">
    <location>
        <begin position="317"/>
        <end position="352"/>
    </location>
</feature>
<feature type="transmembrane region" description="Helical" evidence="11">
    <location>
        <begin position="207"/>
        <end position="235"/>
    </location>
</feature>
<feature type="compositionally biased region" description="Basic and acidic residues" evidence="10">
    <location>
        <begin position="288"/>
        <end position="299"/>
    </location>
</feature>
<feature type="compositionally biased region" description="Polar residues" evidence="10">
    <location>
        <begin position="276"/>
        <end position="286"/>
    </location>
</feature>